<evidence type="ECO:0000313" key="2">
    <source>
        <dbReference type="Proteomes" id="UP000563523"/>
    </source>
</evidence>
<comment type="caution">
    <text evidence="1">The sequence shown here is derived from an EMBL/GenBank/DDBJ whole genome shotgun (WGS) entry which is preliminary data.</text>
</comment>
<evidence type="ECO:0000313" key="1">
    <source>
        <dbReference type="EMBL" id="NVY95929.1"/>
    </source>
</evidence>
<keyword evidence="2" id="KW-1185">Reference proteome</keyword>
<organism evidence="1 2">
    <name type="scientific">Bombilactobacillus apium</name>
    <dbReference type="NCBI Taxonomy" id="2675299"/>
    <lineage>
        <taxon>Bacteria</taxon>
        <taxon>Bacillati</taxon>
        <taxon>Bacillota</taxon>
        <taxon>Bacilli</taxon>
        <taxon>Lactobacillales</taxon>
        <taxon>Lactobacillaceae</taxon>
        <taxon>Bombilactobacillus</taxon>
    </lineage>
</organism>
<proteinExistence type="predicted"/>
<dbReference type="AlphaFoldDB" id="A0A850QYW0"/>
<dbReference type="EMBL" id="JABZEC010000001">
    <property type="protein sequence ID" value="NVY95929.1"/>
    <property type="molecule type" value="Genomic_DNA"/>
</dbReference>
<protein>
    <submittedName>
        <fullName evidence="1">XRE family transcriptional regulator</fullName>
    </submittedName>
</protein>
<sequence length="70" mass="8057">MSDQQLLEAAEEVEIQMKVALLTHRITQREMAKMLHTGPQQVNRAIKGDMSPKSRRIRKQMKKILNISGD</sequence>
<dbReference type="RefSeq" id="WP_176942088.1">
    <property type="nucleotide sequence ID" value="NZ_JABZEC010000001.1"/>
</dbReference>
<accession>A0A850QYW0</accession>
<dbReference type="InterPro" id="IPR010982">
    <property type="entry name" value="Lambda_DNA-bd_dom_sf"/>
</dbReference>
<name>A0A850QYW0_9LACO</name>
<gene>
    <name evidence="1" type="ORF">HU830_01815</name>
</gene>
<dbReference type="SUPFAM" id="SSF47413">
    <property type="entry name" value="lambda repressor-like DNA-binding domains"/>
    <property type="match status" value="1"/>
</dbReference>
<reference evidence="1 2" key="1">
    <citation type="submission" date="2020-06" db="EMBL/GenBank/DDBJ databases">
        <authorList>
            <person name="Kang J."/>
        </authorList>
    </citation>
    <scope>NUCLEOTIDE SEQUENCE [LARGE SCALE GENOMIC DNA]</scope>
    <source>
        <strain evidence="1 2">DCY120</strain>
    </source>
</reference>
<dbReference type="GO" id="GO:0003677">
    <property type="term" value="F:DNA binding"/>
    <property type="evidence" value="ECO:0007669"/>
    <property type="project" value="InterPro"/>
</dbReference>
<dbReference type="Proteomes" id="UP000563523">
    <property type="component" value="Unassembled WGS sequence"/>
</dbReference>